<feature type="region of interest" description="Disordered" evidence="1">
    <location>
        <begin position="19"/>
        <end position="77"/>
    </location>
</feature>
<dbReference type="HOGENOM" id="CLU_2642075_0_0_1"/>
<proteinExistence type="predicted"/>
<keyword evidence="3" id="KW-1185">Reference proteome</keyword>
<feature type="compositionally biased region" description="Basic and acidic residues" evidence="1">
    <location>
        <begin position="49"/>
        <end position="64"/>
    </location>
</feature>
<reference evidence="2" key="2">
    <citation type="submission" date="2013-04" db="UniProtKB">
        <authorList>
            <consortium name="EnsemblPlants"/>
        </authorList>
    </citation>
    <scope>IDENTIFICATION</scope>
</reference>
<dbReference type="AlphaFoldDB" id="J3MLC7"/>
<evidence type="ECO:0000313" key="3">
    <source>
        <dbReference type="Proteomes" id="UP000006038"/>
    </source>
</evidence>
<evidence type="ECO:0000256" key="1">
    <source>
        <dbReference type="SAM" id="MobiDB-lite"/>
    </source>
</evidence>
<organism evidence="2">
    <name type="scientific">Oryza brachyantha</name>
    <name type="common">malo sina</name>
    <dbReference type="NCBI Taxonomy" id="4533"/>
    <lineage>
        <taxon>Eukaryota</taxon>
        <taxon>Viridiplantae</taxon>
        <taxon>Streptophyta</taxon>
        <taxon>Embryophyta</taxon>
        <taxon>Tracheophyta</taxon>
        <taxon>Spermatophyta</taxon>
        <taxon>Magnoliopsida</taxon>
        <taxon>Liliopsida</taxon>
        <taxon>Poales</taxon>
        <taxon>Poaceae</taxon>
        <taxon>BOP clade</taxon>
        <taxon>Oryzoideae</taxon>
        <taxon>Oryzeae</taxon>
        <taxon>Oryzinae</taxon>
        <taxon>Oryza</taxon>
    </lineage>
</organism>
<dbReference type="STRING" id="4533.J3MLC7"/>
<dbReference type="Proteomes" id="UP000006038">
    <property type="component" value="Chromosome 7"/>
</dbReference>
<dbReference type="EnsemblPlants" id="OB07G22090.1">
    <property type="protein sequence ID" value="OB07G22090.1"/>
    <property type="gene ID" value="OB07G22090"/>
</dbReference>
<reference evidence="2" key="1">
    <citation type="journal article" date="2013" name="Nat. Commun.">
        <title>Whole-genome sequencing of Oryza brachyantha reveals mechanisms underlying Oryza genome evolution.</title>
        <authorList>
            <person name="Chen J."/>
            <person name="Huang Q."/>
            <person name="Gao D."/>
            <person name="Wang J."/>
            <person name="Lang Y."/>
            <person name="Liu T."/>
            <person name="Li B."/>
            <person name="Bai Z."/>
            <person name="Luis Goicoechea J."/>
            <person name="Liang C."/>
            <person name="Chen C."/>
            <person name="Zhang W."/>
            <person name="Sun S."/>
            <person name="Liao Y."/>
            <person name="Zhang X."/>
            <person name="Yang L."/>
            <person name="Song C."/>
            <person name="Wang M."/>
            <person name="Shi J."/>
            <person name="Liu G."/>
            <person name="Liu J."/>
            <person name="Zhou H."/>
            <person name="Zhou W."/>
            <person name="Yu Q."/>
            <person name="An N."/>
            <person name="Chen Y."/>
            <person name="Cai Q."/>
            <person name="Wang B."/>
            <person name="Liu B."/>
            <person name="Min J."/>
            <person name="Huang Y."/>
            <person name="Wu H."/>
            <person name="Li Z."/>
            <person name="Zhang Y."/>
            <person name="Yin Y."/>
            <person name="Song W."/>
            <person name="Jiang J."/>
            <person name="Jackson S.A."/>
            <person name="Wing R.A."/>
            <person name="Wang J."/>
            <person name="Chen M."/>
        </authorList>
    </citation>
    <scope>NUCLEOTIDE SEQUENCE [LARGE SCALE GENOMIC DNA]</scope>
    <source>
        <strain evidence="2">cv. IRGC 101232</strain>
    </source>
</reference>
<dbReference type="Gramene" id="OB07G22090.1">
    <property type="protein sequence ID" value="OB07G22090.1"/>
    <property type="gene ID" value="OB07G22090"/>
</dbReference>
<accession>J3MLC7</accession>
<name>J3MLC7_ORYBR</name>
<protein>
    <submittedName>
        <fullName evidence="2">Uncharacterized protein</fullName>
    </submittedName>
</protein>
<evidence type="ECO:0000313" key="2">
    <source>
        <dbReference type="EnsemblPlants" id="OB07G22090.1"/>
    </source>
</evidence>
<sequence>MVAPAVRPLSLHVRCCSPAAAATTKPPPPPPQDRRRRSTSSSTCTFDEESIRAIRLKKVEELRRNGAPTAGLPPPAP</sequence>